<evidence type="ECO:0000313" key="3">
    <source>
        <dbReference type="Proteomes" id="UP001549749"/>
    </source>
</evidence>
<proteinExistence type="predicted"/>
<dbReference type="Proteomes" id="UP001549749">
    <property type="component" value="Unassembled WGS sequence"/>
</dbReference>
<protein>
    <submittedName>
        <fullName evidence="2">DinB family protein</fullName>
    </submittedName>
</protein>
<organism evidence="2 3">
    <name type="scientific">Chitinophaga defluvii</name>
    <dbReference type="NCBI Taxonomy" id="3163343"/>
    <lineage>
        <taxon>Bacteria</taxon>
        <taxon>Pseudomonadati</taxon>
        <taxon>Bacteroidota</taxon>
        <taxon>Chitinophagia</taxon>
        <taxon>Chitinophagales</taxon>
        <taxon>Chitinophagaceae</taxon>
        <taxon>Chitinophaga</taxon>
    </lineage>
</organism>
<name>A0ABV2TDY3_9BACT</name>
<dbReference type="InterPro" id="IPR024775">
    <property type="entry name" value="DinB-like"/>
</dbReference>
<dbReference type="Gene3D" id="1.20.120.450">
    <property type="entry name" value="dinb family like domain"/>
    <property type="match status" value="1"/>
</dbReference>
<sequence length="188" mass="21635">MNLNHQAIHTLLDNNFNSFSAFVRSLPDHRFTASPYGKWSAGQQLDHLIKSTRPVISALGLPKIALRFWGKPTQPSRTYDQLVADYQHLLQGGLPAVKAYMPGVIYLPQRPTLLHTFAEQQTQLLSRLQNQTAADLDNYLVPHPSLGKITLREALYFTAYHMEHHLNTLRDHEEQSHTWENQLQQLIY</sequence>
<feature type="domain" description="DinB-like" evidence="1">
    <location>
        <begin position="13"/>
        <end position="168"/>
    </location>
</feature>
<gene>
    <name evidence="2" type="ORF">ABR189_27900</name>
</gene>
<dbReference type="Pfam" id="PF12867">
    <property type="entry name" value="DinB_2"/>
    <property type="match status" value="1"/>
</dbReference>
<evidence type="ECO:0000259" key="1">
    <source>
        <dbReference type="Pfam" id="PF12867"/>
    </source>
</evidence>
<dbReference type="InterPro" id="IPR034660">
    <property type="entry name" value="DinB/YfiT-like"/>
</dbReference>
<reference evidence="2 3" key="1">
    <citation type="submission" date="2024-06" db="EMBL/GenBank/DDBJ databases">
        <title>Chitinophaga defluvii sp. nov., isolated from municipal sewage.</title>
        <authorList>
            <person name="Zhang L."/>
        </authorList>
    </citation>
    <scope>NUCLEOTIDE SEQUENCE [LARGE SCALE GENOMIC DNA]</scope>
    <source>
        <strain evidence="2 3">H8</strain>
    </source>
</reference>
<dbReference type="EMBL" id="JBEXAC010000003">
    <property type="protein sequence ID" value="MET7001238.1"/>
    <property type="molecule type" value="Genomic_DNA"/>
</dbReference>
<comment type="caution">
    <text evidence="2">The sequence shown here is derived from an EMBL/GenBank/DDBJ whole genome shotgun (WGS) entry which is preliminary data.</text>
</comment>
<accession>A0ABV2TDY3</accession>
<evidence type="ECO:0000313" key="2">
    <source>
        <dbReference type="EMBL" id="MET7001238.1"/>
    </source>
</evidence>
<dbReference type="RefSeq" id="WP_354663810.1">
    <property type="nucleotide sequence ID" value="NZ_JBEXAC010000003.1"/>
</dbReference>
<keyword evidence="3" id="KW-1185">Reference proteome</keyword>
<dbReference type="SUPFAM" id="SSF109854">
    <property type="entry name" value="DinB/YfiT-like putative metalloenzymes"/>
    <property type="match status" value="1"/>
</dbReference>